<name>A0A1P8UG34_9GAMM</name>
<evidence type="ECO:0000259" key="3">
    <source>
        <dbReference type="Pfam" id="PF10017"/>
    </source>
</evidence>
<dbReference type="InterPro" id="IPR019257">
    <property type="entry name" value="MeTrfase_dom"/>
</dbReference>
<dbReference type="KEGG" id="afy:BW247_06130"/>
<dbReference type="Pfam" id="PF10017">
    <property type="entry name" value="Methyltransf_33"/>
    <property type="match status" value="1"/>
</dbReference>
<keyword evidence="1 4" id="KW-0489">Methyltransferase</keyword>
<dbReference type="PANTHER" id="PTHR43397:SF1">
    <property type="entry name" value="ERGOTHIONEINE BIOSYNTHESIS PROTEIN 1"/>
    <property type="match status" value="1"/>
</dbReference>
<dbReference type="EMBL" id="CP019434">
    <property type="protein sequence ID" value="APZ42724.1"/>
    <property type="molecule type" value="Genomic_DNA"/>
</dbReference>
<dbReference type="Proteomes" id="UP000243807">
    <property type="component" value="Chromosome"/>
</dbReference>
<feature type="domain" description="Histidine-specific methyltransferase SAM-dependent" evidence="3">
    <location>
        <begin position="13"/>
        <end position="307"/>
    </location>
</feature>
<accession>A0A1P8UG34</accession>
<evidence type="ECO:0000313" key="5">
    <source>
        <dbReference type="Proteomes" id="UP000243807"/>
    </source>
</evidence>
<dbReference type="RefSeq" id="WP_076836374.1">
    <property type="nucleotide sequence ID" value="NZ_CP019434.1"/>
</dbReference>
<dbReference type="Gene3D" id="3.40.50.150">
    <property type="entry name" value="Vaccinia Virus protein VP39"/>
    <property type="match status" value="1"/>
</dbReference>
<dbReference type="InterPro" id="IPR029063">
    <property type="entry name" value="SAM-dependent_MTases_sf"/>
</dbReference>
<dbReference type="GO" id="GO:0032259">
    <property type="term" value="P:methylation"/>
    <property type="evidence" value="ECO:0007669"/>
    <property type="project" value="UniProtKB-KW"/>
</dbReference>
<evidence type="ECO:0000256" key="2">
    <source>
        <dbReference type="ARBA" id="ARBA00022679"/>
    </source>
</evidence>
<dbReference type="GO" id="GO:0008168">
    <property type="term" value="F:methyltransferase activity"/>
    <property type="evidence" value="ECO:0007669"/>
    <property type="project" value="UniProtKB-KW"/>
</dbReference>
<dbReference type="SUPFAM" id="SSF53335">
    <property type="entry name" value="S-adenosyl-L-methionine-dependent methyltransferases"/>
    <property type="match status" value="1"/>
</dbReference>
<evidence type="ECO:0000256" key="1">
    <source>
        <dbReference type="ARBA" id="ARBA00022603"/>
    </source>
</evidence>
<dbReference type="NCBIfam" id="TIGR03438">
    <property type="entry name" value="egtD_ergothio"/>
    <property type="match status" value="1"/>
</dbReference>
<dbReference type="STRING" id="1765967.BW247_06130"/>
<evidence type="ECO:0000313" key="4">
    <source>
        <dbReference type="EMBL" id="APZ42724.1"/>
    </source>
</evidence>
<dbReference type="OrthoDB" id="5289726at2"/>
<proteinExistence type="predicted"/>
<organism evidence="4 5">
    <name type="scientific">Acidihalobacter ferrooxydans</name>
    <dbReference type="NCBI Taxonomy" id="1765967"/>
    <lineage>
        <taxon>Bacteria</taxon>
        <taxon>Pseudomonadati</taxon>
        <taxon>Pseudomonadota</taxon>
        <taxon>Gammaproteobacteria</taxon>
        <taxon>Chromatiales</taxon>
        <taxon>Ectothiorhodospiraceae</taxon>
        <taxon>Acidihalobacter</taxon>
    </lineage>
</organism>
<keyword evidence="2 4" id="KW-0808">Transferase</keyword>
<dbReference type="InterPro" id="IPR017804">
    <property type="entry name" value="MeTrfase_EgtD-like"/>
</dbReference>
<reference evidence="4 5" key="1">
    <citation type="submission" date="2017-01" db="EMBL/GenBank/DDBJ databases">
        <title>Draft sequence of Acidihalobacter ferrooxidans strain DSM 14175 (strain V8).</title>
        <authorList>
            <person name="Khaleque H.N."/>
            <person name="Ramsay J.P."/>
            <person name="Murphy R.J.T."/>
            <person name="Kaksonen A.H."/>
            <person name="Boxall N.J."/>
            <person name="Watkin E.L.J."/>
        </authorList>
    </citation>
    <scope>NUCLEOTIDE SEQUENCE [LARGE SCALE GENOMIC DNA]</scope>
    <source>
        <strain evidence="4 5">V8</strain>
    </source>
</reference>
<dbReference type="InterPro" id="IPR051128">
    <property type="entry name" value="EgtD_Methyltrsf_superfamily"/>
</dbReference>
<dbReference type="PIRSF" id="PIRSF018005">
    <property type="entry name" value="UCP018005"/>
    <property type="match status" value="1"/>
</dbReference>
<dbReference type="PANTHER" id="PTHR43397">
    <property type="entry name" value="ERGOTHIONEINE BIOSYNTHESIS PROTEIN 1"/>
    <property type="match status" value="1"/>
</dbReference>
<gene>
    <name evidence="4" type="ORF">BW247_06130</name>
</gene>
<sequence>MPFDPTPEFMSIICDLNRNPARIDPKYFYDDHGSALFEQITRLPEYYLTRTELTILDKYGSQINHVIGQGVSLIELGAGNCEKSRALCKHIRPVHFVAIDVAEEFVSEGVRSLESLHPRLVCHAVAADLAKPIELPAGIPSSKRIVFYPGSSIGNFDPESSRALLERCHALLGAEDWLLLGVDLVKDPEILEAAYNDKKGVTAQFNKNVLIHINRLIGSDFDPDQWRHVAFYNAVDSRMEMHLEAKSDTVVSWPSGKRKFHMGEGIHTENSYKFTLKTLKDRLRQAGFQHTNVWMDEHQWYALTLSRA</sequence>
<keyword evidence="5" id="KW-1185">Reference proteome</keyword>
<dbReference type="InterPro" id="IPR035094">
    <property type="entry name" value="EgtD"/>
</dbReference>
<protein>
    <submittedName>
        <fullName evidence="4">L-histidine N(Alpha)-methyltransferase</fullName>
    </submittedName>
</protein>
<dbReference type="AlphaFoldDB" id="A0A1P8UG34"/>